<dbReference type="RefSeq" id="WP_145647777.1">
    <property type="nucleotide sequence ID" value="NZ_VLLB01000001.1"/>
</dbReference>
<dbReference type="InterPro" id="IPR021889">
    <property type="entry name" value="DUF3500"/>
</dbReference>
<dbReference type="AlphaFoldDB" id="A0A562RM33"/>
<feature type="domain" description="Ig-like" evidence="2">
    <location>
        <begin position="195"/>
        <end position="274"/>
    </location>
</feature>
<dbReference type="SMART" id="SM00409">
    <property type="entry name" value="IG"/>
    <property type="match status" value="3"/>
</dbReference>
<dbReference type="Gene3D" id="2.60.40.10">
    <property type="entry name" value="Immunoglobulins"/>
    <property type="match status" value="3"/>
</dbReference>
<gene>
    <name evidence="3" type="ORF">IP91_01162</name>
</gene>
<sequence length="694" mass="69144">MQSSTRAVVIATSFAVLLWGCGSSSDSADSASGPVILAQPASAMVIAGSNGVLSVIASGTGLAYQWYLDGSAIAGASSATYTATAAGTYYVVVTSTEGSVTSDNAVISLTSAPVITADPSSATILTGTSQVLAVAADGSDLAYQWYRDGSAIDGATQATCAASAAGSYTVVVSNAAGSATSVAALIVVSSQVTAPVIATQPAAQTVNAGTGVTLSVVVNGVSVAYQWYRNDVAIAGATERTYAITTANASSAGTYKVVVTNTAGSATSAAVPLTVNVTSAGANTAGVVSAAEAFLATLSTAQKTVATDATSATTVLFDYALANANQWTNLPGSRHGLRLNAATLSTAQLAAANAVIAKALSATGITLLNELRAADTVLATAQGTAGGSGMPGGGTAPADGTGAPPTGAIPADGTGTPPTGTIPTDGGGTPPTGTGGMAALGYGSDLYSIAFVGTPSATSPWMLQVAGHHLAYNITYNTGKVSATPAFIGVEPPNWTVAADGTVTVTSPAGSAGTAHAPMERQRAAVYNLAESIYAEATTKAAAKLAGTFTDVIMGASGNSDANFRALVYPTSGRGLQYAAMNATQKGYVRAAIAAWVDTQQADVAAALLGDYLADDALADTYVGYGVGQNGVKADFSAYPNSLSSPLEAQRSYLRIDGPRVWIEFVVQQGVVYGTNVHYHTIWRDKTADYGGSF</sequence>
<name>A0A562RM33_9BURK</name>
<reference evidence="3 4" key="1">
    <citation type="journal article" date="2015" name="Stand. Genomic Sci.">
        <title>Genomic Encyclopedia of Bacterial and Archaeal Type Strains, Phase III: the genomes of soil and plant-associated and newly described type strains.</title>
        <authorList>
            <person name="Whitman W.B."/>
            <person name="Woyke T."/>
            <person name="Klenk H.P."/>
            <person name="Zhou Y."/>
            <person name="Lilburn T.G."/>
            <person name="Beck B.J."/>
            <person name="De Vos P."/>
            <person name="Vandamme P."/>
            <person name="Eisen J.A."/>
            <person name="Garrity G."/>
            <person name="Hugenholtz P."/>
            <person name="Kyrpides N.C."/>
        </authorList>
    </citation>
    <scope>NUCLEOTIDE SEQUENCE [LARGE SCALE GENOMIC DNA]</scope>
    <source>
        <strain evidence="3 4">CGMCC 1.10822</strain>
    </source>
</reference>
<dbReference type="InterPro" id="IPR007110">
    <property type="entry name" value="Ig-like_dom"/>
</dbReference>
<proteinExistence type="predicted"/>
<dbReference type="OrthoDB" id="581140at2"/>
<dbReference type="PANTHER" id="PTHR37489:SF1">
    <property type="entry name" value="DUF3500 DOMAIN-CONTAINING PROTEIN"/>
    <property type="match status" value="1"/>
</dbReference>
<dbReference type="InterPro" id="IPR003599">
    <property type="entry name" value="Ig_sub"/>
</dbReference>
<evidence type="ECO:0000259" key="2">
    <source>
        <dbReference type="PROSITE" id="PS50835"/>
    </source>
</evidence>
<dbReference type="Pfam" id="PF12006">
    <property type="entry name" value="DUF3500"/>
    <property type="match status" value="1"/>
</dbReference>
<dbReference type="Proteomes" id="UP000318431">
    <property type="component" value="Unassembled WGS sequence"/>
</dbReference>
<organism evidence="3 4">
    <name type="scientific">Pseudoduganella lurida</name>
    <dbReference type="NCBI Taxonomy" id="1036180"/>
    <lineage>
        <taxon>Bacteria</taxon>
        <taxon>Pseudomonadati</taxon>
        <taxon>Pseudomonadota</taxon>
        <taxon>Betaproteobacteria</taxon>
        <taxon>Burkholderiales</taxon>
        <taxon>Oxalobacteraceae</taxon>
        <taxon>Telluria group</taxon>
        <taxon>Pseudoduganella</taxon>
    </lineage>
</organism>
<feature type="compositionally biased region" description="Gly residues" evidence="1">
    <location>
        <begin position="384"/>
        <end position="395"/>
    </location>
</feature>
<feature type="compositionally biased region" description="Low complexity" evidence="1">
    <location>
        <begin position="396"/>
        <end position="420"/>
    </location>
</feature>
<feature type="domain" description="Ig-like" evidence="2">
    <location>
        <begin position="113"/>
        <end position="186"/>
    </location>
</feature>
<dbReference type="PROSITE" id="PS50835">
    <property type="entry name" value="IG_LIKE"/>
    <property type="match status" value="2"/>
</dbReference>
<evidence type="ECO:0000256" key="1">
    <source>
        <dbReference type="SAM" id="MobiDB-lite"/>
    </source>
</evidence>
<accession>A0A562RM33</accession>
<dbReference type="SUPFAM" id="SSF48726">
    <property type="entry name" value="Immunoglobulin"/>
    <property type="match status" value="3"/>
</dbReference>
<dbReference type="InterPro" id="IPR036179">
    <property type="entry name" value="Ig-like_dom_sf"/>
</dbReference>
<dbReference type="PANTHER" id="PTHR37489">
    <property type="entry name" value="DUF3500 DOMAIN-CONTAINING PROTEIN"/>
    <property type="match status" value="1"/>
</dbReference>
<comment type="caution">
    <text evidence="3">The sequence shown here is derived from an EMBL/GenBank/DDBJ whole genome shotgun (WGS) entry which is preliminary data.</text>
</comment>
<feature type="region of interest" description="Disordered" evidence="1">
    <location>
        <begin position="384"/>
        <end position="420"/>
    </location>
</feature>
<dbReference type="EMBL" id="VLLB01000001">
    <property type="protein sequence ID" value="TWI70082.1"/>
    <property type="molecule type" value="Genomic_DNA"/>
</dbReference>
<keyword evidence="4" id="KW-1185">Reference proteome</keyword>
<evidence type="ECO:0000313" key="3">
    <source>
        <dbReference type="EMBL" id="TWI70082.1"/>
    </source>
</evidence>
<protein>
    <submittedName>
        <fullName evidence="3">Uncharacterized protein DUF3500</fullName>
    </submittedName>
</protein>
<dbReference type="InterPro" id="IPR013783">
    <property type="entry name" value="Ig-like_fold"/>
</dbReference>
<dbReference type="Pfam" id="PF13895">
    <property type="entry name" value="Ig_2"/>
    <property type="match status" value="1"/>
</dbReference>
<evidence type="ECO:0000313" key="4">
    <source>
        <dbReference type="Proteomes" id="UP000318431"/>
    </source>
</evidence>